<feature type="signal peptide" evidence="1">
    <location>
        <begin position="1"/>
        <end position="19"/>
    </location>
</feature>
<evidence type="ECO:0008006" key="4">
    <source>
        <dbReference type="Google" id="ProtNLM"/>
    </source>
</evidence>
<organism evidence="2 3">
    <name type="scientific">Thalassovita litoralis</name>
    <dbReference type="NCBI Taxonomy" id="1010611"/>
    <lineage>
        <taxon>Bacteria</taxon>
        <taxon>Pseudomonadati</taxon>
        <taxon>Pseudomonadota</taxon>
        <taxon>Alphaproteobacteria</taxon>
        <taxon>Rhodobacterales</taxon>
        <taxon>Roseobacteraceae</taxon>
        <taxon>Thalassovita</taxon>
    </lineage>
</organism>
<dbReference type="AlphaFoldDB" id="A0A521C989"/>
<dbReference type="OrthoDB" id="7707524at2"/>
<name>A0A521C989_9RHOB</name>
<proteinExistence type="predicted"/>
<feature type="chain" id="PRO_5022165675" description="Tat pathway signal sequence domain protein" evidence="1">
    <location>
        <begin position="20"/>
        <end position="135"/>
    </location>
</feature>
<dbReference type="RefSeq" id="WP_142492638.1">
    <property type="nucleotide sequence ID" value="NZ_FXTO01000006.1"/>
</dbReference>
<protein>
    <recommendedName>
        <fullName evidence="4">Tat pathway signal sequence domain protein</fullName>
    </recommendedName>
</protein>
<dbReference type="EMBL" id="FXTO01000006">
    <property type="protein sequence ID" value="SMO55976.1"/>
    <property type="molecule type" value="Genomic_DNA"/>
</dbReference>
<evidence type="ECO:0000313" key="2">
    <source>
        <dbReference type="EMBL" id="SMO55976.1"/>
    </source>
</evidence>
<keyword evidence="3" id="KW-1185">Reference proteome</keyword>
<dbReference type="Proteomes" id="UP000316030">
    <property type="component" value="Unassembled WGS sequence"/>
</dbReference>
<evidence type="ECO:0000256" key="1">
    <source>
        <dbReference type="SAM" id="SignalP"/>
    </source>
</evidence>
<accession>A0A521C989</accession>
<evidence type="ECO:0000313" key="3">
    <source>
        <dbReference type="Proteomes" id="UP000316030"/>
    </source>
</evidence>
<sequence>MRVLLTALTICLCSGTAHAEGGLDIELNAASPQAGVCTLSFLVKNSHSSPIEQAVYEAVFFDAAGQVERLTLFDFGELPMGRPRVRQFAVPDLNCADLGQILLNGANTCRVAGADSSVCAQGLTTHSRVTIGLQG</sequence>
<keyword evidence="1" id="KW-0732">Signal</keyword>
<gene>
    <name evidence="2" type="ORF">SAMN06265173_1066</name>
</gene>
<reference evidence="2 3" key="1">
    <citation type="submission" date="2017-05" db="EMBL/GenBank/DDBJ databases">
        <authorList>
            <person name="Varghese N."/>
            <person name="Submissions S."/>
        </authorList>
    </citation>
    <scope>NUCLEOTIDE SEQUENCE [LARGE SCALE GENOMIC DNA]</scope>
    <source>
        <strain evidence="2 3">DSM 29506</strain>
    </source>
</reference>